<comment type="caution">
    <text evidence="1">The sequence shown here is derived from an EMBL/GenBank/DDBJ whole genome shotgun (WGS) entry which is preliminary data.</text>
</comment>
<name>A0A0G2HYG8_9EURO</name>
<accession>A0A0G2HYG8</accession>
<reference evidence="2" key="1">
    <citation type="journal article" date="2015" name="PLoS Genet.">
        <title>The dynamic genome and transcriptome of the human fungal pathogen Blastomyces and close relative Emmonsia.</title>
        <authorList>
            <person name="Munoz J.F."/>
            <person name="Gauthier G.M."/>
            <person name="Desjardins C.A."/>
            <person name="Gallo J.E."/>
            <person name="Holder J."/>
            <person name="Sullivan T.D."/>
            <person name="Marty A.J."/>
            <person name="Carmen J.C."/>
            <person name="Chen Z."/>
            <person name="Ding L."/>
            <person name="Gujja S."/>
            <person name="Magrini V."/>
            <person name="Misas E."/>
            <person name="Mitreva M."/>
            <person name="Priest M."/>
            <person name="Saif S."/>
            <person name="Whiston E.A."/>
            <person name="Young S."/>
            <person name="Zeng Q."/>
            <person name="Goldman W.E."/>
            <person name="Mardis E.R."/>
            <person name="Taylor J.W."/>
            <person name="McEwen J.G."/>
            <person name="Clay O.K."/>
            <person name="Klein B.S."/>
            <person name="Cuomo C.A."/>
        </authorList>
    </citation>
    <scope>NUCLEOTIDE SEQUENCE [LARGE SCALE GENOMIC DNA]</scope>
    <source>
        <strain evidence="2">UAMH 3008</strain>
    </source>
</reference>
<proteinExistence type="predicted"/>
<dbReference type="Proteomes" id="UP000034164">
    <property type="component" value="Unassembled WGS sequence"/>
</dbReference>
<gene>
    <name evidence="1" type="ORF">EMCG_02358</name>
</gene>
<evidence type="ECO:0000313" key="2">
    <source>
        <dbReference type="Proteomes" id="UP000034164"/>
    </source>
</evidence>
<dbReference type="EMBL" id="LCZI01000988">
    <property type="protein sequence ID" value="KKZ63357.1"/>
    <property type="molecule type" value="Genomic_DNA"/>
</dbReference>
<dbReference type="AlphaFoldDB" id="A0A0G2HYG8"/>
<evidence type="ECO:0000313" key="1">
    <source>
        <dbReference type="EMBL" id="KKZ63357.1"/>
    </source>
</evidence>
<dbReference type="VEuPathDB" id="FungiDB:EMCG_02358"/>
<sequence>MAENSPFRMEGMKDTEIICPKNNPNLDAAIAIDSFPTQYMDRQADSGLARFLTDKRDGDKRPMELTFCRSMGEPRWLASAFSAPDTAILSRWISWFDAGFINSGSDLAVPGAH</sequence>
<organism evidence="1 2">
    <name type="scientific">[Emmonsia] crescens</name>
    <dbReference type="NCBI Taxonomy" id="73230"/>
    <lineage>
        <taxon>Eukaryota</taxon>
        <taxon>Fungi</taxon>
        <taxon>Dikarya</taxon>
        <taxon>Ascomycota</taxon>
        <taxon>Pezizomycotina</taxon>
        <taxon>Eurotiomycetes</taxon>
        <taxon>Eurotiomycetidae</taxon>
        <taxon>Onygenales</taxon>
        <taxon>Ajellomycetaceae</taxon>
        <taxon>Emergomyces</taxon>
    </lineage>
</organism>
<protein>
    <submittedName>
        <fullName evidence="1">Uncharacterized protein</fullName>
    </submittedName>
</protein>